<reference evidence="2 3" key="1">
    <citation type="submission" date="2018-05" db="EMBL/GenBank/DDBJ databases">
        <title>Genome comparison of Eubacterium sp.</title>
        <authorList>
            <person name="Feng Y."/>
            <person name="Sanchez-Andrea I."/>
            <person name="Stams A.J.M."/>
            <person name="De Vos W.M."/>
        </authorList>
    </citation>
    <scope>NUCLEOTIDE SEQUENCE [LARGE SCALE GENOMIC DNA]</scope>
    <source>
        <strain evidence="2 3">YI</strain>
    </source>
</reference>
<feature type="transmembrane region" description="Helical" evidence="1">
    <location>
        <begin position="212"/>
        <end position="233"/>
    </location>
</feature>
<gene>
    <name evidence="2" type="ORF">CPZ25_003990</name>
</gene>
<name>A0A4P9C7D4_EUBML</name>
<dbReference type="CDD" id="cd21809">
    <property type="entry name" value="ABC-2_lan_permease-like"/>
    <property type="match status" value="1"/>
</dbReference>
<dbReference type="KEGG" id="emt:CPZ25_003990"/>
<keyword evidence="1" id="KW-0812">Transmembrane</keyword>
<accession>A0A4P9C7D4</accession>
<keyword evidence="3" id="KW-1185">Reference proteome</keyword>
<dbReference type="Proteomes" id="UP000218387">
    <property type="component" value="Chromosome"/>
</dbReference>
<evidence type="ECO:0000313" key="2">
    <source>
        <dbReference type="EMBL" id="QCT70515.1"/>
    </source>
</evidence>
<feature type="transmembrane region" description="Helical" evidence="1">
    <location>
        <begin position="166"/>
        <end position="192"/>
    </location>
</feature>
<dbReference type="RefSeq" id="WP_096919807.1">
    <property type="nucleotide sequence ID" value="NZ_CP029487.1"/>
</dbReference>
<dbReference type="PANTHER" id="PTHR37305">
    <property type="entry name" value="INTEGRAL MEMBRANE PROTEIN-RELATED"/>
    <property type="match status" value="1"/>
</dbReference>
<organism evidence="2 3">
    <name type="scientific">Eubacterium maltosivorans</name>
    <dbReference type="NCBI Taxonomy" id="2041044"/>
    <lineage>
        <taxon>Bacteria</taxon>
        <taxon>Bacillati</taxon>
        <taxon>Bacillota</taxon>
        <taxon>Clostridia</taxon>
        <taxon>Eubacteriales</taxon>
        <taxon>Eubacteriaceae</taxon>
        <taxon>Eubacterium</taxon>
    </lineage>
</organism>
<feature type="transmembrane region" description="Helical" evidence="1">
    <location>
        <begin position="138"/>
        <end position="159"/>
    </location>
</feature>
<dbReference type="EMBL" id="CP029487">
    <property type="protein sequence ID" value="QCT70515.1"/>
    <property type="molecule type" value="Genomic_DNA"/>
</dbReference>
<evidence type="ECO:0000256" key="1">
    <source>
        <dbReference type="SAM" id="Phobius"/>
    </source>
</evidence>
<dbReference type="PANTHER" id="PTHR37305:SF1">
    <property type="entry name" value="MEMBRANE PROTEIN"/>
    <property type="match status" value="1"/>
</dbReference>
<protein>
    <submittedName>
        <fullName evidence="2">Multidrug ABC transporter permease</fullName>
    </submittedName>
</protein>
<feature type="transmembrane region" description="Helical" evidence="1">
    <location>
        <begin position="18"/>
        <end position="38"/>
    </location>
</feature>
<proteinExistence type="predicted"/>
<keyword evidence="1" id="KW-1133">Transmembrane helix</keyword>
<keyword evidence="1" id="KW-0472">Membrane</keyword>
<feature type="transmembrane region" description="Helical" evidence="1">
    <location>
        <begin position="99"/>
        <end position="126"/>
    </location>
</feature>
<dbReference type="Pfam" id="PF12730">
    <property type="entry name" value="ABC2_membrane_4"/>
    <property type="match status" value="1"/>
</dbReference>
<dbReference type="AlphaFoldDB" id="A0A4P9C7D4"/>
<sequence>MLKNAILTEGLKLRGSKIALPIILLPLISVLLGSGNYAVNPHELTNGWYSLWTQVALFYGYFFYPIIIAICCAYIMRLEKNNHNWNAVMTYPVRPRTVILSKLIIIGFISLIVQAFLIILYLTAGLLLGVKGSFPLDILNFCLCGFTASLAVAAIQLYLSMVIKSFALPIGICLGTCVLGLGLCVTGLWMLYPTSLLVKSFSALNQAALSPLEFILFFILSALYLFVFTRLAIRRLTRRDIVTP</sequence>
<evidence type="ECO:0000313" key="3">
    <source>
        <dbReference type="Proteomes" id="UP000218387"/>
    </source>
</evidence>
<feature type="transmembrane region" description="Helical" evidence="1">
    <location>
        <begin position="58"/>
        <end position="78"/>
    </location>
</feature>